<dbReference type="SUPFAM" id="SSF52540">
    <property type="entry name" value="P-loop containing nucleoside triphosphate hydrolases"/>
    <property type="match status" value="1"/>
</dbReference>
<dbReference type="Proteomes" id="UP000178930">
    <property type="component" value="Unassembled WGS sequence"/>
</dbReference>
<accession>A0A1G1XVU4</accession>
<dbReference type="AlphaFoldDB" id="A0A1G1XVU4"/>
<dbReference type="STRING" id="1797532.A2729_05115"/>
<protein>
    <recommendedName>
        <fullName evidence="3">Sulfotransferase domain-containing protein</fullName>
    </recommendedName>
</protein>
<proteinExistence type="predicted"/>
<dbReference type="InterPro" id="IPR027417">
    <property type="entry name" value="P-loop_NTPase"/>
</dbReference>
<sequence>MIISHKYKYIFIQVNQTASTAVAQELCQFYGGEPILWQHATYQHFLKTVSLTEKKYFLFAGVRNPLDVTVSLYFRRKLDLFGHLRDIRHRAATIHNYKLHYFIVRKQPTFADFFKKFYRFSIYNEWKTLKFNRLNAVYRFENLQSDFSEILKKIGISQVRPVLIINQTPKDQPNFQDHYPVEIQGWAKIIFGDYMRKWGYQFPADWAEPNLKQRFYYYIFLKPKYLLQLIYHRFFDQSLIYCSLYGNRNNLISQSYLIYKLWRAKMIK</sequence>
<name>A0A1G1XVU4_9BACT</name>
<evidence type="ECO:0000313" key="1">
    <source>
        <dbReference type="EMBL" id="OGY44205.1"/>
    </source>
</evidence>
<reference evidence="1 2" key="1">
    <citation type="journal article" date="2016" name="Nat. Commun.">
        <title>Thousands of microbial genomes shed light on interconnected biogeochemical processes in an aquifer system.</title>
        <authorList>
            <person name="Anantharaman K."/>
            <person name="Brown C.T."/>
            <person name="Hug L.A."/>
            <person name="Sharon I."/>
            <person name="Castelle C.J."/>
            <person name="Probst A.J."/>
            <person name="Thomas B.C."/>
            <person name="Singh A."/>
            <person name="Wilkins M.J."/>
            <person name="Karaoz U."/>
            <person name="Brodie E.L."/>
            <person name="Williams K.H."/>
            <person name="Hubbard S.S."/>
            <person name="Banfield J.F."/>
        </authorList>
    </citation>
    <scope>NUCLEOTIDE SEQUENCE [LARGE SCALE GENOMIC DNA]</scope>
</reference>
<organism evidence="1 2">
    <name type="scientific">Candidatus Buchananbacteria bacterium RIFCSPHIGHO2_01_FULL_39_14</name>
    <dbReference type="NCBI Taxonomy" id="1797532"/>
    <lineage>
        <taxon>Bacteria</taxon>
        <taxon>Candidatus Buchananiibacteriota</taxon>
    </lineage>
</organism>
<evidence type="ECO:0000313" key="2">
    <source>
        <dbReference type="Proteomes" id="UP000178930"/>
    </source>
</evidence>
<comment type="caution">
    <text evidence="1">The sequence shown here is derived from an EMBL/GenBank/DDBJ whole genome shotgun (WGS) entry which is preliminary data.</text>
</comment>
<evidence type="ECO:0008006" key="3">
    <source>
        <dbReference type="Google" id="ProtNLM"/>
    </source>
</evidence>
<gene>
    <name evidence="1" type="ORF">A2729_05115</name>
</gene>
<dbReference type="EMBL" id="MHIB01000020">
    <property type="protein sequence ID" value="OGY44205.1"/>
    <property type="molecule type" value="Genomic_DNA"/>
</dbReference>